<comment type="caution">
    <text evidence="2">The sequence shown here is derived from an EMBL/GenBank/DDBJ whole genome shotgun (WGS) entry which is preliminary data.</text>
</comment>
<protein>
    <submittedName>
        <fullName evidence="2">EpsI family protein</fullName>
    </submittedName>
</protein>
<dbReference type="NCBIfam" id="NF045608">
    <property type="entry name" value="EpsI_type_V"/>
    <property type="match status" value="1"/>
</dbReference>
<keyword evidence="3" id="KW-1185">Reference proteome</keyword>
<dbReference type="InterPro" id="IPR014263">
    <property type="entry name" value="Methanolan_biosynth_EpsI"/>
</dbReference>
<feature type="domain" description="Methanolan biosynthesis EpsI" evidence="1">
    <location>
        <begin position="8"/>
        <end position="213"/>
    </location>
</feature>
<name>A0A2U0SE29_9SPHN</name>
<gene>
    <name evidence="2" type="primary">epsI</name>
    <name evidence="2" type="ORF">DD559_09630</name>
</gene>
<reference evidence="2 3" key="1">
    <citation type="submission" date="2018-05" db="EMBL/GenBank/DDBJ databases">
        <title>Description of Sphingomonas pokkalii sp nov, isolated from the rhizosphere of saline tolerant pokkali rice and its draft genome analysis.</title>
        <authorList>
            <person name="Menon R."/>
            <person name="Kumari S."/>
            <person name="Rameshkumar N."/>
        </authorList>
    </citation>
    <scope>NUCLEOTIDE SEQUENCE [LARGE SCALE GENOMIC DNA]</scope>
    <source>
        <strain evidence="2 3">L3B27</strain>
    </source>
</reference>
<dbReference type="AlphaFoldDB" id="A0A2U0SE29"/>
<dbReference type="NCBIfam" id="TIGR02914">
    <property type="entry name" value="EpsI_fam"/>
    <property type="match status" value="1"/>
</dbReference>
<dbReference type="InterPro" id="IPR054654">
    <property type="entry name" value="EpsI_type_V_pred"/>
</dbReference>
<evidence type="ECO:0000313" key="3">
    <source>
        <dbReference type="Proteomes" id="UP000245890"/>
    </source>
</evidence>
<dbReference type="EMBL" id="QENQ01000001">
    <property type="protein sequence ID" value="PVX29544.1"/>
    <property type="molecule type" value="Genomic_DNA"/>
</dbReference>
<dbReference type="OrthoDB" id="8208147at2"/>
<dbReference type="Pfam" id="PF11984">
    <property type="entry name" value="DUF3485"/>
    <property type="match status" value="1"/>
</dbReference>
<evidence type="ECO:0000259" key="1">
    <source>
        <dbReference type="Pfam" id="PF11984"/>
    </source>
</evidence>
<dbReference type="RefSeq" id="WP_116468979.1">
    <property type="nucleotide sequence ID" value="NZ_QENQ01000001.1"/>
</dbReference>
<sequence length="236" mass="25598">MFNRRDLLIGAGCFAAAGASLGLKPHKRMDLLGNAKLDALLPHAFGPWRAEDTGALIAPPREGSLEDKLYNQTVSRVFSRQDGAVVMMLIAYGNAQTDLLQLHRPEVCYPFFGFTVERSAPQTIPVAPGVAVPGRALTASSFNRTEQILYWTRVGDYLPQDGNQQLFARLKSQIAGWIVDGVLVRISSVTDNPAEGLAINLDFARQLIATLPDAALPSLLGTSFAKAFEAQHPPRS</sequence>
<organism evidence="2 3">
    <name type="scientific">Sphingomonas pokkalii</name>
    <dbReference type="NCBI Taxonomy" id="2175090"/>
    <lineage>
        <taxon>Bacteria</taxon>
        <taxon>Pseudomonadati</taxon>
        <taxon>Pseudomonadota</taxon>
        <taxon>Alphaproteobacteria</taxon>
        <taxon>Sphingomonadales</taxon>
        <taxon>Sphingomonadaceae</taxon>
        <taxon>Sphingomonas</taxon>
    </lineage>
</organism>
<proteinExistence type="predicted"/>
<dbReference type="Proteomes" id="UP000245890">
    <property type="component" value="Unassembled WGS sequence"/>
</dbReference>
<accession>A0A2U0SE29</accession>
<evidence type="ECO:0000313" key="2">
    <source>
        <dbReference type="EMBL" id="PVX29544.1"/>
    </source>
</evidence>